<dbReference type="Pfam" id="PF06985">
    <property type="entry name" value="HET"/>
    <property type="match status" value="1"/>
</dbReference>
<keyword evidence="4" id="KW-1185">Reference proteome</keyword>
<comment type="caution">
    <text evidence="3">The sequence shown here is derived from an EMBL/GenBank/DDBJ whole genome shotgun (WGS) entry which is preliminary data.</text>
</comment>
<name>A0AAV9H3Y1_9PEZI</name>
<feature type="domain" description="Heterokaryon incompatibility" evidence="2">
    <location>
        <begin position="258"/>
        <end position="393"/>
    </location>
</feature>
<proteinExistence type="predicted"/>
<evidence type="ECO:0000313" key="4">
    <source>
        <dbReference type="Proteomes" id="UP001321760"/>
    </source>
</evidence>
<dbReference type="EMBL" id="MU865914">
    <property type="protein sequence ID" value="KAK4455380.1"/>
    <property type="molecule type" value="Genomic_DNA"/>
</dbReference>
<accession>A0AAV9H3Y1</accession>
<gene>
    <name evidence="3" type="ORF">QBC34DRAFT_389815</name>
</gene>
<dbReference type="InterPro" id="IPR010730">
    <property type="entry name" value="HET"/>
</dbReference>
<dbReference type="AlphaFoldDB" id="A0AAV9H3Y1"/>
<dbReference type="PANTHER" id="PTHR33112:SF1">
    <property type="entry name" value="HETEROKARYON INCOMPATIBILITY DOMAIN-CONTAINING PROTEIN"/>
    <property type="match status" value="1"/>
</dbReference>
<sequence>MASRPKRRVRTEDTTPAQLAKRSRRKLPANAATNPPPELCGDCQQIDLAEAFTNADKYFDANWDLILGLREWRDREDRDAFAGLPVADLGQRIAQRDPTANCRRCSFLWDARMTKHRDRPDSDTRYELRAFPCYWALPFIRNSARMIPTKHRRNQPSVFAVVPSPLEQPSLVRQELFKSAIFRTSSVNPNHVTAKPIAPFVDFESIKEWMTFCSDHHSKGCPKSGLSEVAPVTVQVSGFRLIDCQNGVVVPATVDWDFAALSYIWGPTEEASGSTTCTDSSTPWPLTVQDAMRVRMQLGLRYLWVDRYCIDHNNADEKHDQIAKMDVIYRQSQVTIIVAAGDRATLGIPGVSKPRCAVPTFSNQGLELTMVPEDPHDSIRASKWWKRGWTYQEGVLLQRRIVFTECSVYYECGGMVAYDAYALPPGRLHTNTYHRQERFVRGGIFSGNIGEETEGSNPFTTTSSLRHNARLGRALGHLMNYCHRELSYNSDMLNAFRGILSAHGLETTFGLLLGTPHQRRDQVGKKTVRKLDFNQGALLAALVGWWHVDGHATRITEFPSWSWAGWRGNLETYTPADYLDGHYERYPEDSPELEIHYEQQQARDVGFVASSSWRCVAVSHSPPRGPELLFVKYVKLDYVYRTYDRPLSEITTLGDVKAGLEIRLDLSYPVRDDARLGLDIDFLYVRRADNYFFRVFLVVKYLKDAGDKEGAKNETSSICERIGVAHIDVRANRSALNPKHERSYQDVCRVVSRPLTIR</sequence>
<reference evidence="3" key="2">
    <citation type="submission" date="2023-05" db="EMBL/GenBank/DDBJ databases">
        <authorList>
            <consortium name="Lawrence Berkeley National Laboratory"/>
            <person name="Steindorff A."/>
            <person name="Hensen N."/>
            <person name="Bonometti L."/>
            <person name="Westerberg I."/>
            <person name="Brannstrom I.O."/>
            <person name="Guillou S."/>
            <person name="Cros-Aarteil S."/>
            <person name="Calhoun S."/>
            <person name="Haridas S."/>
            <person name="Kuo A."/>
            <person name="Mondo S."/>
            <person name="Pangilinan J."/>
            <person name="Riley R."/>
            <person name="Labutti K."/>
            <person name="Andreopoulos B."/>
            <person name="Lipzen A."/>
            <person name="Chen C."/>
            <person name="Yanf M."/>
            <person name="Daum C."/>
            <person name="Ng V."/>
            <person name="Clum A."/>
            <person name="Ohm R."/>
            <person name="Martin F."/>
            <person name="Silar P."/>
            <person name="Natvig D."/>
            <person name="Lalanne C."/>
            <person name="Gautier V."/>
            <person name="Ament-Velasquez S.L."/>
            <person name="Kruys A."/>
            <person name="Hutchinson M.I."/>
            <person name="Powell A.J."/>
            <person name="Barry K."/>
            <person name="Miller A.N."/>
            <person name="Grigoriev I.V."/>
            <person name="Debuchy R."/>
            <person name="Gladieux P."/>
            <person name="Thoren M.H."/>
            <person name="Johannesson H."/>
        </authorList>
    </citation>
    <scope>NUCLEOTIDE SEQUENCE</scope>
    <source>
        <strain evidence="3">PSN243</strain>
    </source>
</reference>
<evidence type="ECO:0000259" key="2">
    <source>
        <dbReference type="Pfam" id="PF06985"/>
    </source>
</evidence>
<reference evidence="3" key="1">
    <citation type="journal article" date="2023" name="Mol. Phylogenet. Evol.">
        <title>Genome-scale phylogeny and comparative genomics of the fungal order Sordariales.</title>
        <authorList>
            <person name="Hensen N."/>
            <person name="Bonometti L."/>
            <person name="Westerberg I."/>
            <person name="Brannstrom I.O."/>
            <person name="Guillou S."/>
            <person name="Cros-Aarteil S."/>
            <person name="Calhoun S."/>
            <person name="Haridas S."/>
            <person name="Kuo A."/>
            <person name="Mondo S."/>
            <person name="Pangilinan J."/>
            <person name="Riley R."/>
            <person name="LaButti K."/>
            <person name="Andreopoulos B."/>
            <person name="Lipzen A."/>
            <person name="Chen C."/>
            <person name="Yan M."/>
            <person name="Daum C."/>
            <person name="Ng V."/>
            <person name="Clum A."/>
            <person name="Steindorff A."/>
            <person name="Ohm R.A."/>
            <person name="Martin F."/>
            <person name="Silar P."/>
            <person name="Natvig D.O."/>
            <person name="Lalanne C."/>
            <person name="Gautier V."/>
            <person name="Ament-Velasquez S.L."/>
            <person name="Kruys A."/>
            <person name="Hutchinson M.I."/>
            <person name="Powell A.J."/>
            <person name="Barry K."/>
            <person name="Miller A.N."/>
            <person name="Grigoriev I.V."/>
            <person name="Debuchy R."/>
            <person name="Gladieux P."/>
            <person name="Hiltunen Thoren M."/>
            <person name="Johannesson H."/>
        </authorList>
    </citation>
    <scope>NUCLEOTIDE SEQUENCE</scope>
    <source>
        <strain evidence="3">PSN243</strain>
    </source>
</reference>
<evidence type="ECO:0000256" key="1">
    <source>
        <dbReference type="SAM" id="MobiDB-lite"/>
    </source>
</evidence>
<organism evidence="3 4">
    <name type="scientific">Podospora aff. communis PSN243</name>
    <dbReference type="NCBI Taxonomy" id="3040156"/>
    <lineage>
        <taxon>Eukaryota</taxon>
        <taxon>Fungi</taxon>
        <taxon>Dikarya</taxon>
        <taxon>Ascomycota</taxon>
        <taxon>Pezizomycotina</taxon>
        <taxon>Sordariomycetes</taxon>
        <taxon>Sordariomycetidae</taxon>
        <taxon>Sordariales</taxon>
        <taxon>Podosporaceae</taxon>
        <taxon>Podospora</taxon>
    </lineage>
</organism>
<feature type="region of interest" description="Disordered" evidence="1">
    <location>
        <begin position="1"/>
        <end position="38"/>
    </location>
</feature>
<dbReference type="PANTHER" id="PTHR33112">
    <property type="entry name" value="DOMAIN PROTEIN, PUTATIVE-RELATED"/>
    <property type="match status" value="1"/>
</dbReference>
<dbReference type="Proteomes" id="UP001321760">
    <property type="component" value="Unassembled WGS sequence"/>
</dbReference>
<evidence type="ECO:0000313" key="3">
    <source>
        <dbReference type="EMBL" id="KAK4455380.1"/>
    </source>
</evidence>
<protein>
    <submittedName>
        <fullName evidence="3">Heterokaryon incompatibility protein-domain-containing protein</fullName>
    </submittedName>
</protein>